<feature type="region of interest" description="Disordered" evidence="5">
    <location>
        <begin position="75"/>
        <end position="114"/>
    </location>
</feature>
<dbReference type="PANTHER" id="PTHR42884:SF11">
    <property type="entry name" value="FURIN (PAIRED BASIC AMINO ACID CLEAVING ENZYME) B"/>
    <property type="match status" value="1"/>
</dbReference>
<dbReference type="EMBL" id="QBIY01005944">
    <property type="protein sequence ID" value="RXN37362.1"/>
    <property type="molecule type" value="Genomic_DNA"/>
</dbReference>
<keyword evidence="3" id="KW-0720">Serine protease</keyword>
<keyword evidence="1" id="KW-0645">Protease</keyword>
<dbReference type="GO" id="GO:0005802">
    <property type="term" value="C:trans-Golgi network"/>
    <property type="evidence" value="ECO:0007669"/>
    <property type="project" value="TreeGrafter"/>
</dbReference>
<dbReference type="InterPro" id="IPR015500">
    <property type="entry name" value="Peptidase_S8_subtilisin-rel"/>
</dbReference>
<dbReference type="GO" id="GO:0004252">
    <property type="term" value="F:serine-type endopeptidase activity"/>
    <property type="evidence" value="ECO:0007669"/>
    <property type="project" value="InterPro"/>
</dbReference>
<comment type="caution">
    <text evidence="4">Lacks conserved residue(s) required for the propagation of feature annotation.</text>
</comment>
<dbReference type="PANTHER" id="PTHR42884">
    <property type="entry name" value="PROPROTEIN CONVERTASE SUBTILISIN/KEXIN-RELATED"/>
    <property type="match status" value="1"/>
</dbReference>
<accession>A0A498NYK3</accession>
<evidence type="ECO:0000259" key="6">
    <source>
        <dbReference type="Pfam" id="PF00082"/>
    </source>
</evidence>
<dbReference type="InterPro" id="IPR023827">
    <property type="entry name" value="Peptidase_S8_Asp-AS"/>
</dbReference>
<reference evidence="7 8" key="1">
    <citation type="submission" date="2018-03" db="EMBL/GenBank/DDBJ databases">
        <title>Draft genome sequence of Rohu Carp (Labeo rohita).</title>
        <authorList>
            <person name="Das P."/>
            <person name="Kushwaha B."/>
            <person name="Joshi C.G."/>
            <person name="Kumar D."/>
            <person name="Nagpure N.S."/>
            <person name="Sahoo L."/>
            <person name="Das S.P."/>
            <person name="Bit A."/>
            <person name="Patnaik S."/>
            <person name="Meher P.K."/>
            <person name="Jayasankar P."/>
            <person name="Koringa P.G."/>
            <person name="Patel N.V."/>
            <person name="Hinsu A.T."/>
            <person name="Kumar R."/>
            <person name="Pandey M."/>
            <person name="Agarwal S."/>
            <person name="Srivastava S."/>
            <person name="Singh M."/>
            <person name="Iquebal M.A."/>
            <person name="Jaiswal S."/>
            <person name="Angadi U.B."/>
            <person name="Kumar N."/>
            <person name="Raza M."/>
            <person name="Shah T.M."/>
            <person name="Rai A."/>
            <person name="Jena J.K."/>
        </authorList>
    </citation>
    <scope>NUCLEOTIDE SEQUENCE [LARGE SCALE GENOMIC DNA]</scope>
    <source>
        <strain evidence="7">DASCIFA01</strain>
        <tissue evidence="7">Testis</tissue>
    </source>
</reference>
<evidence type="ECO:0000256" key="4">
    <source>
        <dbReference type="PROSITE-ProRule" id="PRU01240"/>
    </source>
</evidence>
<evidence type="ECO:0000256" key="5">
    <source>
        <dbReference type="SAM" id="MobiDB-lite"/>
    </source>
</evidence>
<organism evidence="7 8">
    <name type="scientific">Labeo rohita</name>
    <name type="common">Indian major carp</name>
    <name type="synonym">Cyprinus rohita</name>
    <dbReference type="NCBI Taxonomy" id="84645"/>
    <lineage>
        <taxon>Eukaryota</taxon>
        <taxon>Metazoa</taxon>
        <taxon>Chordata</taxon>
        <taxon>Craniata</taxon>
        <taxon>Vertebrata</taxon>
        <taxon>Euteleostomi</taxon>
        <taxon>Actinopterygii</taxon>
        <taxon>Neopterygii</taxon>
        <taxon>Teleostei</taxon>
        <taxon>Ostariophysi</taxon>
        <taxon>Cypriniformes</taxon>
        <taxon>Cyprinidae</taxon>
        <taxon>Labeoninae</taxon>
        <taxon>Labeonini</taxon>
        <taxon>Labeo</taxon>
    </lineage>
</organism>
<dbReference type="InterPro" id="IPR036852">
    <property type="entry name" value="Peptidase_S8/S53_dom_sf"/>
</dbReference>
<protein>
    <submittedName>
        <fullName evidence="7">Furin-1-like isoform X3</fullName>
    </submittedName>
</protein>
<dbReference type="PRINTS" id="PR00723">
    <property type="entry name" value="SUBTILISIN"/>
</dbReference>
<sequence length="286" mass="31343">MRGIEVIWAEQQIAKRRRKRDIHAEPTDPKFPQQWYLYNPSHGDLNVKEAWSQGFTGRGVVVTILDDGIEKDHPDLARNYVSHPFPQNDPDASYDVNDRDPDPQPRYTQLNDNRHGTRCAGEVAAAANNGVCGVGVAYNAKIGGVRMLDGEVTDVVEAQSLSLNSQHIHIYSASWGPEDDGKTVDGPAKLAKEAFLQGVTEGRGGLGSIFVWASGNGGRERDSCNCDGYTNSIYTLSISSTTQYGNVPWYSEACSSTLATTYSSGNLNEKQIVRSYVQTDLHTCLA</sequence>
<evidence type="ECO:0000313" key="7">
    <source>
        <dbReference type="EMBL" id="RXN37362.1"/>
    </source>
</evidence>
<comment type="similarity">
    <text evidence="4">Belongs to the peptidase S8 family.</text>
</comment>
<comment type="caution">
    <text evidence="7">The sequence shown here is derived from an EMBL/GenBank/DDBJ whole genome shotgun (WGS) entry which is preliminary data.</text>
</comment>
<dbReference type="Gene3D" id="3.40.50.200">
    <property type="entry name" value="Peptidase S8/S53 domain"/>
    <property type="match status" value="1"/>
</dbReference>
<keyword evidence="8" id="KW-1185">Reference proteome</keyword>
<evidence type="ECO:0000313" key="8">
    <source>
        <dbReference type="Proteomes" id="UP000290572"/>
    </source>
</evidence>
<evidence type="ECO:0000256" key="2">
    <source>
        <dbReference type="ARBA" id="ARBA00022801"/>
    </source>
</evidence>
<proteinExistence type="inferred from homology"/>
<dbReference type="AlphaFoldDB" id="A0A498NYK3"/>
<dbReference type="GO" id="GO:0000139">
    <property type="term" value="C:Golgi membrane"/>
    <property type="evidence" value="ECO:0007669"/>
    <property type="project" value="TreeGrafter"/>
</dbReference>
<feature type="domain" description="Peptidase S8/S53" evidence="6">
    <location>
        <begin position="57"/>
        <end position="266"/>
    </location>
</feature>
<dbReference type="PROSITE" id="PS00136">
    <property type="entry name" value="SUBTILASE_ASP"/>
    <property type="match status" value="1"/>
</dbReference>
<name>A0A498NYK3_LABRO</name>
<dbReference type="Proteomes" id="UP000290572">
    <property type="component" value="Unassembled WGS sequence"/>
</dbReference>
<dbReference type="SUPFAM" id="SSF52743">
    <property type="entry name" value="Subtilisin-like"/>
    <property type="match status" value="1"/>
</dbReference>
<evidence type="ECO:0000256" key="3">
    <source>
        <dbReference type="ARBA" id="ARBA00022825"/>
    </source>
</evidence>
<dbReference type="Pfam" id="PF00082">
    <property type="entry name" value="Peptidase_S8"/>
    <property type="match status" value="1"/>
</dbReference>
<dbReference type="InterPro" id="IPR034182">
    <property type="entry name" value="Kexin/furin"/>
</dbReference>
<gene>
    <name evidence="7" type="ORF">ROHU_013998</name>
</gene>
<dbReference type="CDD" id="cd04059">
    <property type="entry name" value="Peptidases_S8_Protein_convertases_Kexins_Furin-like"/>
    <property type="match status" value="1"/>
</dbReference>
<dbReference type="PROSITE" id="PS00137">
    <property type="entry name" value="SUBTILASE_HIS"/>
    <property type="match status" value="1"/>
</dbReference>
<dbReference type="GO" id="GO:0016486">
    <property type="term" value="P:peptide hormone processing"/>
    <property type="evidence" value="ECO:0007669"/>
    <property type="project" value="TreeGrafter"/>
</dbReference>
<dbReference type="PROSITE" id="PS51892">
    <property type="entry name" value="SUBTILASE"/>
    <property type="match status" value="1"/>
</dbReference>
<keyword evidence="2" id="KW-0378">Hydrolase</keyword>
<dbReference type="InterPro" id="IPR000209">
    <property type="entry name" value="Peptidase_S8/S53_dom"/>
</dbReference>
<dbReference type="InterPro" id="IPR022398">
    <property type="entry name" value="Peptidase_S8_His-AS"/>
</dbReference>
<evidence type="ECO:0000256" key="1">
    <source>
        <dbReference type="ARBA" id="ARBA00022670"/>
    </source>
</evidence>
<dbReference type="STRING" id="84645.A0A498NYK3"/>